<feature type="transmembrane region" description="Helical" evidence="1">
    <location>
        <begin position="61"/>
        <end position="80"/>
    </location>
</feature>
<keyword evidence="1" id="KW-0812">Transmembrane</keyword>
<comment type="caution">
    <text evidence="2">The sequence shown here is derived from an EMBL/GenBank/DDBJ whole genome shotgun (WGS) entry which is preliminary data.</text>
</comment>
<organism evidence="2 3">
    <name type="scientific">Pelagibaculum spongiae</name>
    <dbReference type="NCBI Taxonomy" id="2080658"/>
    <lineage>
        <taxon>Bacteria</taxon>
        <taxon>Pseudomonadati</taxon>
        <taxon>Pseudomonadota</taxon>
        <taxon>Gammaproteobacteria</taxon>
        <taxon>Oceanospirillales</taxon>
        <taxon>Pelagibaculum</taxon>
    </lineage>
</organism>
<proteinExistence type="predicted"/>
<reference evidence="2 3" key="1">
    <citation type="submission" date="2018-04" db="EMBL/GenBank/DDBJ databases">
        <title>Thalassorhabdus spongiae gen. nov., sp. nov., isolated from a marine sponge in South-West Iceland.</title>
        <authorList>
            <person name="Knobloch S."/>
            <person name="Daussin A."/>
            <person name="Johannsson R."/>
            <person name="Marteinsson V.T."/>
        </authorList>
    </citation>
    <scope>NUCLEOTIDE SEQUENCE [LARGE SCALE GENOMIC DNA]</scope>
    <source>
        <strain evidence="2 3">Hp12</strain>
    </source>
</reference>
<evidence type="ECO:0000313" key="2">
    <source>
        <dbReference type="EMBL" id="PVZ66344.1"/>
    </source>
</evidence>
<gene>
    <name evidence="2" type="ORF">DC094_16740</name>
</gene>
<accession>A0A2V1GXH8</accession>
<name>A0A2V1GXH8_9GAMM</name>
<evidence type="ECO:0000256" key="1">
    <source>
        <dbReference type="SAM" id="Phobius"/>
    </source>
</evidence>
<dbReference type="AlphaFoldDB" id="A0A2V1GXH8"/>
<keyword evidence="3" id="KW-1185">Reference proteome</keyword>
<keyword evidence="1" id="KW-1133">Transmembrane helix</keyword>
<evidence type="ECO:0000313" key="3">
    <source>
        <dbReference type="Proteomes" id="UP000244906"/>
    </source>
</evidence>
<sequence>MLVVGTIAGDFLYSGVKRWLASGILMVMYSFAQAAWGAICGGLFGWALLCDERKKLKLYRWSCSIFVFSWPTTYLLFIGMM</sequence>
<protein>
    <submittedName>
        <fullName evidence="2">Uncharacterized protein</fullName>
    </submittedName>
</protein>
<dbReference type="Proteomes" id="UP000244906">
    <property type="component" value="Unassembled WGS sequence"/>
</dbReference>
<keyword evidence="1" id="KW-0472">Membrane</keyword>
<feature type="transmembrane region" description="Helical" evidence="1">
    <location>
        <begin position="20"/>
        <end position="49"/>
    </location>
</feature>
<dbReference type="EMBL" id="QDDL01000008">
    <property type="protein sequence ID" value="PVZ66344.1"/>
    <property type="molecule type" value="Genomic_DNA"/>
</dbReference>